<keyword evidence="12 16" id="KW-0472">Membrane</keyword>
<evidence type="ECO:0000259" key="19">
    <source>
        <dbReference type="Pfam" id="PF03717"/>
    </source>
</evidence>
<evidence type="ECO:0000256" key="12">
    <source>
        <dbReference type="ARBA" id="ARBA00023136"/>
    </source>
</evidence>
<dbReference type="GO" id="GO:0071555">
    <property type="term" value="P:cell wall organization"/>
    <property type="evidence" value="ECO:0007669"/>
    <property type="project" value="UniProtKB-KW"/>
</dbReference>
<dbReference type="EMBL" id="CP046415">
    <property type="protein sequence ID" value="QGT79053.1"/>
    <property type="molecule type" value="Genomic_DNA"/>
</dbReference>
<keyword evidence="9 16" id="KW-0133">Cell shape</keyword>
<keyword evidence="14 16" id="KW-0131">Cell cycle</keyword>
<comment type="function">
    <text evidence="16">Catalyzes cross-linking of the peptidoglycan cell wall at the division septum.</text>
</comment>
<evidence type="ECO:0000313" key="21">
    <source>
        <dbReference type="Proteomes" id="UP000427716"/>
    </source>
</evidence>
<dbReference type="Gene3D" id="3.90.1310.10">
    <property type="entry name" value="Penicillin-binding protein 2a (Domain 2)"/>
    <property type="match status" value="1"/>
</dbReference>
<dbReference type="InterPro" id="IPR005311">
    <property type="entry name" value="PBP_dimer"/>
</dbReference>
<keyword evidence="7 16" id="KW-0812">Transmembrane</keyword>
<evidence type="ECO:0000256" key="10">
    <source>
        <dbReference type="ARBA" id="ARBA00022984"/>
    </source>
</evidence>
<dbReference type="Gene3D" id="3.40.710.10">
    <property type="entry name" value="DD-peptidase/beta-lactamase superfamily"/>
    <property type="match status" value="1"/>
</dbReference>
<dbReference type="RefSeq" id="WP_156574733.1">
    <property type="nucleotide sequence ID" value="NZ_CP046415.1"/>
</dbReference>
<evidence type="ECO:0000256" key="11">
    <source>
        <dbReference type="ARBA" id="ARBA00022989"/>
    </source>
</evidence>
<dbReference type="GO" id="GO:0005886">
    <property type="term" value="C:plasma membrane"/>
    <property type="evidence" value="ECO:0007669"/>
    <property type="project" value="UniProtKB-SubCell"/>
</dbReference>
<evidence type="ECO:0000256" key="3">
    <source>
        <dbReference type="ARBA" id="ARBA00022519"/>
    </source>
</evidence>
<evidence type="ECO:0000256" key="17">
    <source>
        <dbReference type="SAM" id="MobiDB-lite"/>
    </source>
</evidence>
<dbReference type="InterPro" id="IPR012338">
    <property type="entry name" value="Beta-lactam/transpept-like"/>
</dbReference>
<dbReference type="GO" id="GO:0009002">
    <property type="term" value="F:serine-type D-Ala-D-Ala carboxypeptidase activity"/>
    <property type="evidence" value="ECO:0007669"/>
    <property type="project" value="UniProtKB-UniRule"/>
</dbReference>
<dbReference type="Gene3D" id="1.10.150.770">
    <property type="match status" value="1"/>
</dbReference>
<dbReference type="EC" id="3.4.16.4" evidence="16"/>
<feature type="domain" description="Penicillin-binding protein transpeptidase" evidence="18">
    <location>
        <begin position="253"/>
        <end position="549"/>
    </location>
</feature>
<protein>
    <recommendedName>
        <fullName evidence="16">Peptidoglycan D,D-transpeptidase FtsI</fullName>
        <ecNumber evidence="16">3.4.16.4</ecNumber>
    </recommendedName>
    <alternativeName>
        <fullName evidence="16">Penicillin-binding protein 3</fullName>
        <shortName evidence="16">PBP-3</shortName>
    </alternativeName>
</protein>
<dbReference type="UniPathway" id="UPA00219"/>
<evidence type="ECO:0000256" key="7">
    <source>
        <dbReference type="ARBA" id="ARBA00022692"/>
    </source>
</evidence>
<name>A0A6I6D4W6_9GAMM</name>
<keyword evidence="11 16" id="KW-1133">Transmembrane helix</keyword>
<evidence type="ECO:0000256" key="14">
    <source>
        <dbReference type="ARBA" id="ARBA00023306"/>
    </source>
</evidence>
<feature type="region of interest" description="Disordered" evidence="17">
    <location>
        <begin position="567"/>
        <end position="593"/>
    </location>
</feature>
<evidence type="ECO:0000256" key="15">
    <source>
        <dbReference type="ARBA" id="ARBA00023316"/>
    </source>
</evidence>
<keyword evidence="5 16" id="KW-0121">Carboxypeptidase</keyword>
<dbReference type="InterPro" id="IPR050515">
    <property type="entry name" value="Beta-lactam/transpept"/>
</dbReference>
<dbReference type="AlphaFoldDB" id="A0A6I6D4W6"/>
<dbReference type="HAMAP" id="MF_02080">
    <property type="entry name" value="FtsI_transpept"/>
    <property type="match status" value="1"/>
</dbReference>
<dbReference type="GO" id="GO:0008955">
    <property type="term" value="F:peptidoglycan glycosyltransferase activity"/>
    <property type="evidence" value="ECO:0007669"/>
    <property type="project" value="InterPro"/>
</dbReference>
<accession>A0A6I6D4W6</accession>
<dbReference type="Pfam" id="PF00905">
    <property type="entry name" value="Transpeptidase"/>
    <property type="match status" value="1"/>
</dbReference>
<dbReference type="PANTHER" id="PTHR30627:SF1">
    <property type="entry name" value="PEPTIDOGLYCAN D,D-TRANSPEPTIDASE FTSI"/>
    <property type="match status" value="1"/>
</dbReference>
<keyword evidence="2 16" id="KW-1003">Cell membrane</keyword>
<evidence type="ECO:0000256" key="4">
    <source>
        <dbReference type="ARBA" id="ARBA00022618"/>
    </source>
</evidence>
<dbReference type="SUPFAM" id="SSF56519">
    <property type="entry name" value="Penicillin binding protein dimerisation domain"/>
    <property type="match status" value="1"/>
</dbReference>
<keyword evidence="3 16" id="KW-0997">Cell inner membrane</keyword>
<dbReference type="InterPro" id="IPR001460">
    <property type="entry name" value="PCN-bd_Tpept"/>
</dbReference>
<gene>
    <name evidence="16" type="primary">ftsI</name>
    <name evidence="20" type="ORF">GM160_09215</name>
</gene>
<keyword evidence="10 16" id="KW-0573">Peptidoglycan synthesis</keyword>
<dbReference type="GO" id="GO:0006508">
    <property type="term" value="P:proteolysis"/>
    <property type="evidence" value="ECO:0007669"/>
    <property type="project" value="UniProtKB-KW"/>
</dbReference>
<organism evidence="20 21">
    <name type="scientific">Guyparkeria halophila</name>
    <dbReference type="NCBI Taxonomy" id="47960"/>
    <lineage>
        <taxon>Bacteria</taxon>
        <taxon>Pseudomonadati</taxon>
        <taxon>Pseudomonadota</taxon>
        <taxon>Gammaproteobacteria</taxon>
        <taxon>Chromatiales</taxon>
        <taxon>Thioalkalibacteraceae</taxon>
        <taxon>Guyparkeria</taxon>
    </lineage>
</organism>
<dbReference type="GO" id="GO:0008360">
    <property type="term" value="P:regulation of cell shape"/>
    <property type="evidence" value="ECO:0007669"/>
    <property type="project" value="UniProtKB-KW"/>
</dbReference>
<evidence type="ECO:0000256" key="1">
    <source>
        <dbReference type="ARBA" id="ARBA00004370"/>
    </source>
</evidence>
<dbReference type="GO" id="GO:0043093">
    <property type="term" value="P:FtsZ-dependent cytokinesis"/>
    <property type="evidence" value="ECO:0007669"/>
    <property type="project" value="UniProtKB-UniRule"/>
</dbReference>
<evidence type="ECO:0000256" key="2">
    <source>
        <dbReference type="ARBA" id="ARBA00022475"/>
    </source>
</evidence>
<keyword evidence="4 16" id="KW-0132">Cell division</keyword>
<dbReference type="PANTHER" id="PTHR30627">
    <property type="entry name" value="PEPTIDOGLYCAN D,D-TRANSPEPTIDASE"/>
    <property type="match status" value="1"/>
</dbReference>
<evidence type="ECO:0000256" key="8">
    <source>
        <dbReference type="ARBA" id="ARBA00022801"/>
    </source>
</evidence>
<sequence>MRAAWAFITRWASWLGVRWRAGVVLMVFAAAAVVLLGRAVQLQVTERDFYAEQGGDRHQRVQTIAAHRGMITDRHGEPLAISVAMHAIWIDPKVIGAHPDAVNRLATILDQPAAELQRRVREYGSRRFLYVARQVRPSLAEAVRAAKLPGVGLKREYKRFYPTADVTAPLLGFANIDDEGLAGIELSFDELLAGTPGKRRILKDGDGREIADLGVIQSARPGQDLALSIDRRLQYLAYRELARAVEEHDALAGSATLMNVATGEVLAMASAPSFNPNNRASIDPSVTRNHAVVDQFEPGSAVKPFTVATALASGRWKPSDTLDTAPGYRRVGGFTIHDHRNYGTLDMTGLLEKSSNVGASMLAEDLGAQVIWNTYRGLGFGQVTGVGFPGEASGSLSLWRDWRVADTAAHSYGYGLAVTPLQLATAYVALANGGQYVAPSLLRQDGPPDTRAVFEPEVADRVVGMLRSVVSPTGTAPKASVTGFQVAGKTGTVRRLGKGGYSRTDYNTVFAGVAPASDPRLALVVVLHRPNAGKVYAGDVAAPVFQRVMSGALRMLNIRPDNLPELPAGQIAGDRPPAVAPAVAESTRSREAG</sequence>
<evidence type="ECO:0000256" key="13">
    <source>
        <dbReference type="ARBA" id="ARBA00023210"/>
    </source>
</evidence>
<dbReference type="GO" id="GO:0008658">
    <property type="term" value="F:penicillin binding"/>
    <property type="evidence" value="ECO:0007669"/>
    <property type="project" value="InterPro"/>
</dbReference>
<reference evidence="20 21" key="1">
    <citation type="submission" date="2019-11" db="EMBL/GenBank/DDBJ databases">
        <authorList>
            <person name="Zhang J."/>
            <person name="Sun C."/>
        </authorList>
    </citation>
    <scope>NUCLEOTIDE SEQUENCE [LARGE SCALE GENOMIC DNA]</scope>
    <source>
        <strain evidence="21">sp2</strain>
    </source>
</reference>
<comment type="catalytic activity">
    <reaction evidence="16">
        <text>Preferential cleavage: (Ac)2-L-Lys-D-Ala-|-D-Ala. Also transpeptidation of peptidyl-alanyl moieties that are N-acyl substituents of D-alanine.</text>
        <dbReference type="EC" id="3.4.16.4"/>
    </reaction>
</comment>
<evidence type="ECO:0000259" key="18">
    <source>
        <dbReference type="Pfam" id="PF00905"/>
    </source>
</evidence>
<comment type="subcellular location">
    <subcellularLocation>
        <location evidence="16">Cell inner membrane</location>
        <topology evidence="16">Single-pass membrane protein</topology>
    </subcellularLocation>
    <subcellularLocation>
        <location evidence="1">Membrane</location>
    </subcellularLocation>
</comment>
<dbReference type="KEGG" id="ghl:GM160_09215"/>
<evidence type="ECO:0000256" key="5">
    <source>
        <dbReference type="ARBA" id="ARBA00022645"/>
    </source>
</evidence>
<feature type="transmembrane region" description="Helical" evidence="16">
    <location>
        <begin position="21"/>
        <end position="40"/>
    </location>
</feature>
<evidence type="ECO:0000256" key="6">
    <source>
        <dbReference type="ARBA" id="ARBA00022670"/>
    </source>
</evidence>
<dbReference type="GO" id="GO:0009252">
    <property type="term" value="P:peptidoglycan biosynthetic process"/>
    <property type="evidence" value="ECO:0007669"/>
    <property type="project" value="UniProtKB-UniRule"/>
</dbReference>
<feature type="active site" description="Acyl-ester intermediate" evidence="16">
    <location>
        <position position="300"/>
    </location>
</feature>
<proteinExistence type="inferred from homology"/>
<keyword evidence="13 16" id="KW-0717">Septation</keyword>
<comment type="similarity">
    <text evidence="16">Belongs to the transpeptidase family. FtsI subfamily.</text>
</comment>
<dbReference type="SUPFAM" id="SSF56601">
    <property type="entry name" value="beta-lactamase/transpeptidase-like"/>
    <property type="match status" value="1"/>
</dbReference>
<keyword evidence="21" id="KW-1185">Reference proteome</keyword>
<dbReference type="InterPro" id="IPR036138">
    <property type="entry name" value="PBP_dimer_sf"/>
</dbReference>
<keyword evidence="6 16" id="KW-0645">Protease</keyword>
<keyword evidence="8 16" id="KW-0378">Hydrolase</keyword>
<dbReference type="Pfam" id="PF03717">
    <property type="entry name" value="PBP_dimer"/>
    <property type="match status" value="1"/>
</dbReference>
<dbReference type="Proteomes" id="UP000427716">
    <property type="component" value="Chromosome"/>
</dbReference>
<dbReference type="InterPro" id="IPR037532">
    <property type="entry name" value="FtsI_transpept"/>
</dbReference>
<dbReference type="GO" id="GO:0000917">
    <property type="term" value="P:division septum assembly"/>
    <property type="evidence" value="ECO:0007669"/>
    <property type="project" value="UniProtKB-KW"/>
</dbReference>
<evidence type="ECO:0000256" key="9">
    <source>
        <dbReference type="ARBA" id="ARBA00022960"/>
    </source>
</evidence>
<comment type="pathway">
    <text evidence="16">Cell wall biogenesis; peptidoglycan biosynthesis.</text>
</comment>
<evidence type="ECO:0000256" key="16">
    <source>
        <dbReference type="HAMAP-Rule" id="MF_02080"/>
    </source>
</evidence>
<keyword evidence="15 16" id="KW-0961">Cell wall biogenesis/degradation</keyword>
<dbReference type="Gene3D" id="3.30.450.330">
    <property type="match status" value="1"/>
</dbReference>
<feature type="domain" description="Penicillin-binding protein dimerisation" evidence="19">
    <location>
        <begin position="64"/>
        <end position="211"/>
    </location>
</feature>
<evidence type="ECO:0000313" key="20">
    <source>
        <dbReference type="EMBL" id="QGT79053.1"/>
    </source>
</evidence>